<dbReference type="EMBL" id="KB742969">
    <property type="protein sequence ID" value="EOB02361.1"/>
    <property type="molecule type" value="Genomic_DNA"/>
</dbReference>
<proteinExistence type="predicted"/>
<organism evidence="1 2">
    <name type="scientific">Anas platyrhynchos</name>
    <name type="common">Mallard</name>
    <name type="synonym">Anas boschas</name>
    <dbReference type="NCBI Taxonomy" id="8839"/>
    <lineage>
        <taxon>Eukaryota</taxon>
        <taxon>Metazoa</taxon>
        <taxon>Chordata</taxon>
        <taxon>Craniata</taxon>
        <taxon>Vertebrata</taxon>
        <taxon>Euteleostomi</taxon>
        <taxon>Archelosauria</taxon>
        <taxon>Archosauria</taxon>
        <taxon>Dinosauria</taxon>
        <taxon>Saurischia</taxon>
        <taxon>Theropoda</taxon>
        <taxon>Coelurosauria</taxon>
        <taxon>Aves</taxon>
        <taxon>Neognathae</taxon>
        <taxon>Galloanserae</taxon>
        <taxon>Anseriformes</taxon>
        <taxon>Anatidae</taxon>
        <taxon>Anatinae</taxon>
        <taxon>Anas</taxon>
    </lineage>
</organism>
<dbReference type="AlphaFoldDB" id="R0JXR9"/>
<accession>R0JXR9</accession>
<gene>
    <name evidence="1" type="ORF">Anapl_02395</name>
</gene>
<reference evidence="2" key="1">
    <citation type="journal article" date="2013" name="Nat. Genet.">
        <title>The duck genome and transcriptome provide insight into an avian influenza virus reservoir species.</title>
        <authorList>
            <person name="Huang Y."/>
            <person name="Li Y."/>
            <person name="Burt D.W."/>
            <person name="Chen H."/>
            <person name="Zhang Y."/>
            <person name="Qian W."/>
            <person name="Kim H."/>
            <person name="Gan S."/>
            <person name="Zhao Y."/>
            <person name="Li J."/>
            <person name="Yi K."/>
            <person name="Feng H."/>
            <person name="Zhu P."/>
            <person name="Li B."/>
            <person name="Liu Q."/>
            <person name="Fairley S."/>
            <person name="Magor K.E."/>
            <person name="Du Z."/>
            <person name="Hu X."/>
            <person name="Goodman L."/>
            <person name="Tafer H."/>
            <person name="Vignal A."/>
            <person name="Lee T."/>
            <person name="Kim K.W."/>
            <person name="Sheng Z."/>
            <person name="An Y."/>
            <person name="Searle S."/>
            <person name="Herrero J."/>
            <person name="Groenen M.A."/>
            <person name="Crooijmans R.P."/>
            <person name="Faraut T."/>
            <person name="Cai Q."/>
            <person name="Webster R.G."/>
            <person name="Aldridge J.R."/>
            <person name="Warren W.C."/>
            <person name="Bartschat S."/>
            <person name="Kehr S."/>
            <person name="Marz M."/>
            <person name="Stadler P.F."/>
            <person name="Smith J."/>
            <person name="Kraus R.H."/>
            <person name="Zhao Y."/>
            <person name="Ren L."/>
            <person name="Fei J."/>
            <person name="Morisson M."/>
            <person name="Kaiser P."/>
            <person name="Griffin D.K."/>
            <person name="Rao M."/>
            <person name="Pitel F."/>
            <person name="Wang J."/>
            <person name="Li N."/>
        </authorList>
    </citation>
    <scope>NUCLEOTIDE SEQUENCE [LARGE SCALE GENOMIC DNA]</scope>
</reference>
<dbReference type="Proteomes" id="UP000296049">
    <property type="component" value="Unassembled WGS sequence"/>
</dbReference>
<keyword evidence="2" id="KW-1185">Reference proteome</keyword>
<evidence type="ECO:0000313" key="2">
    <source>
        <dbReference type="Proteomes" id="UP000296049"/>
    </source>
</evidence>
<sequence length="545" mass="60316">MLGYRSLSRFHENQNSASYTLTTKRKLNRYSRIYHGQCCLFQCFLCSKLALTGAFITSRQAHTSFLFAVFTVLYTNKNRGAVQSTPQTSEKGEEDFPDWEIQSEAAPSGLAASTDLCQPRAHHAQDGELLLLCCREGAEGPHVPAAQRPLRTTGAPVFQERGCSFISRSIKASRHKGNTAAITELQSMANAEITLKVQVVLHAQAPTTFNLCRAQKLYWLLDGVQKPVQTPQSLRVEQITEARPVTANVLSYSTWSCITENHHCCCPLSPGAVGRTPLSQQPASRICSVLRMDGELCALGLNSRLDQDNHLQNSGEYLLWDGLFAAPFRDQRQHAGRYQAQHCADNPVQITRATVWHPSPGHCQHRAPGDPGDRDRCAQSPLLPADGTEIWYSHHEAVLCRSSSLPHPGSPKERLCHGEEPRAQSGTVRVRLEVPEEHSKLIPFTCSQAALSVKPDTSAPDLKKGSSVVSCCTTLSNKRLPGYLTSSITFPKKAFYQDLSVLLLTQLSVTTQSAHKELCYTEGQHLFHKKMQATLTYQLKMSPTV</sequence>
<protein>
    <submittedName>
        <fullName evidence="1">Uncharacterized protein</fullName>
    </submittedName>
</protein>
<name>R0JXR9_ANAPL</name>
<evidence type="ECO:0000313" key="1">
    <source>
        <dbReference type="EMBL" id="EOB02361.1"/>
    </source>
</evidence>